<dbReference type="Gene3D" id="3.40.50.2300">
    <property type="match status" value="1"/>
</dbReference>
<dbReference type="AlphaFoldDB" id="A0A2T1CAD3"/>
<dbReference type="InterPro" id="IPR001789">
    <property type="entry name" value="Sig_transdc_resp-reg_receiver"/>
</dbReference>
<keyword evidence="4" id="KW-1185">Reference proteome</keyword>
<dbReference type="PANTHER" id="PTHR44520:SF2">
    <property type="entry name" value="RESPONSE REGULATOR RCP1"/>
    <property type="match status" value="1"/>
</dbReference>
<organism evidence="3 4">
    <name type="scientific">Merismopedia glauca CCAP 1448/3</name>
    <dbReference type="NCBI Taxonomy" id="1296344"/>
    <lineage>
        <taxon>Bacteria</taxon>
        <taxon>Bacillati</taxon>
        <taxon>Cyanobacteriota</taxon>
        <taxon>Cyanophyceae</taxon>
        <taxon>Synechococcales</taxon>
        <taxon>Merismopediaceae</taxon>
        <taxon>Merismopedia</taxon>
    </lineage>
</organism>
<dbReference type="Proteomes" id="UP000238762">
    <property type="component" value="Unassembled WGS sequence"/>
</dbReference>
<protein>
    <submittedName>
        <fullName evidence="3">Two-component system response regulator</fullName>
    </submittedName>
</protein>
<reference evidence="3 4" key="2">
    <citation type="submission" date="2018-03" db="EMBL/GenBank/DDBJ databases">
        <title>The ancient ancestry and fast evolution of plastids.</title>
        <authorList>
            <person name="Moore K.R."/>
            <person name="Magnabosco C."/>
            <person name="Momper L."/>
            <person name="Gold D.A."/>
            <person name="Bosak T."/>
            <person name="Fournier G.P."/>
        </authorList>
    </citation>
    <scope>NUCLEOTIDE SEQUENCE [LARGE SCALE GENOMIC DNA]</scope>
    <source>
        <strain evidence="3 4">CCAP 1448/3</strain>
    </source>
</reference>
<proteinExistence type="predicted"/>
<dbReference type="GO" id="GO:0000160">
    <property type="term" value="P:phosphorelay signal transduction system"/>
    <property type="evidence" value="ECO:0007669"/>
    <property type="project" value="InterPro"/>
</dbReference>
<dbReference type="OrthoDB" id="9793918at2"/>
<keyword evidence="1" id="KW-0597">Phosphoprotein</keyword>
<dbReference type="InterPro" id="IPR052893">
    <property type="entry name" value="TCS_response_regulator"/>
</dbReference>
<dbReference type="EMBL" id="PVWJ01000001">
    <property type="protein sequence ID" value="PSB05236.1"/>
    <property type="molecule type" value="Genomic_DNA"/>
</dbReference>
<dbReference type="PANTHER" id="PTHR44520">
    <property type="entry name" value="RESPONSE REGULATOR RCP1-RELATED"/>
    <property type="match status" value="1"/>
</dbReference>
<dbReference type="PROSITE" id="PS50110">
    <property type="entry name" value="RESPONSE_REGULATORY"/>
    <property type="match status" value="1"/>
</dbReference>
<dbReference type="InterPro" id="IPR011006">
    <property type="entry name" value="CheY-like_superfamily"/>
</dbReference>
<evidence type="ECO:0000313" key="3">
    <source>
        <dbReference type="EMBL" id="PSB05236.1"/>
    </source>
</evidence>
<accession>A0A2T1CAD3</accession>
<name>A0A2T1CAD3_9CYAN</name>
<dbReference type="SUPFAM" id="SSF52172">
    <property type="entry name" value="CheY-like"/>
    <property type="match status" value="1"/>
</dbReference>
<dbReference type="Pfam" id="PF00072">
    <property type="entry name" value="Response_reg"/>
    <property type="match status" value="1"/>
</dbReference>
<sequence length="149" mass="17043">MAINNEHRLTNILLVEDDEVDIMNVKRAFKRGNIDHPLYIANNGFEALQMLLGTSSKISQIPLNRRLILLDLNMPKMGGIEFLRQLRANSHLKSIPVVVLTTSNQDRDLVEAYELNVAGYLLKPVSFSKFVEMMLSFTHYWEGSEIPNK</sequence>
<dbReference type="SMART" id="SM00448">
    <property type="entry name" value="REC"/>
    <property type="match status" value="1"/>
</dbReference>
<evidence type="ECO:0000313" key="4">
    <source>
        <dbReference type="Proteomes" id="UP000238762"/>
    </source>
</evidence>
<comment type="caution">
    <text evidence="3">The sequence shown here is derived from an EMBL/GenBank/DDBJ whole genome shotgun (WGS) entry which is preliminary data.</text>
</comment>
<feature type="domain" description="Response regulatory" evidence="2">
    <location>
        <begin position="11"/>
        <end position="138"/>
    </location>
</feature>
<feature type="modified residue" description="4-aspartylphosphate" evidence="1">
    <location>
        <position position="71"/>
    </location>
</feature>
<evidence type="ECO:0000259" key="2">
    <source>
        <dbReference type="PROSITE" id="PS50110"/>
    </source>
</evidence>
<dbReference type="RefSeq" id="WP_106286619.1">
    <property type="nucleotide sequence ID" value="NZ_CAWNTC010000090.1"/>
</dbReference>
<dbReference type="CDD" id="cd17557">
    <property type="entry name" value="REC_Rcp-like"/>
    <property type="match status" value="1"/>
</dbReference>
<evidence type="ECO:0000256" key="1">
    <source>
        <dbReference type="PROSITE-ProRule" id="PRU00169"/>
    </source>
</evidence>
<gene>
    <name evidence="3" type="ORF">C7B64_00060</name>
</gene>
<reference evidence="3 4" key="1">
    <citation type="submission" date="2018-02" db="EMBL/GenBank/DDBJ databases">
        <authorList>
            <person name="Cohen D.B."/>
            <person name="Kent A.D."/>
        </authorList>
    </citation>
    <scope>NUCLEOTIDE SEQUENCE [LARGE SCALE GENOMIC DNA]</scope>
    <source>
        <strain evidence="3 4">CCAP 1448/3</strain>
    </source>
</reference>